<sequence length="183" mass="19009">MRQHARTVRRLAAAGGAIAGALLLSACQQGLQTASAVQAPGVPVAFDTLEGAPEPVLSKVMAEVNSQASARRIEIVSSEAQPRYRLQGYLTAYPSEDGETTLAFVWDVFDSSKKRAQRVSTTTVAKGQSSDPWLQIGETQIAKAAADSMNEVASFLAAGQNQGGTTAVAGASSRALGFSAVEP</sequence>
<evidence type="ECO:0008006" key="4">
    <source>
        <dbReference type="Google" id="ProtNLM"/>
    </source>
</evidence>
<dbReference type="RefSeq" id="WP_254737572.1">
    <property type="nucleotide sequence ID" value="NZ_JANCLU010000001.1"/>
</dbReference>
<feature type="signal peptide" evidence="1">
    <location>
        <begin position="1"/>
        <end position="26"/>
    </location>
</feature>
<name>A0ABT1L6P7_9HYPH</name>
<keyword evidence="3" id="KW-1185">Reference proteome</keyword>
<protein>
    <recommendedName>
        <fullName evidence="4">DUF3576 domain-containing protein</fullName>
    </recommendedName>
</protein>
<gene>
    <name evidence="2" type="ORF">NK718_00795</name>
</gene>
<proteinExistence type="predicted"/>
<dbReference type="PROSITE" id="PS51257">
    <property type="entry name" value="PROKAR_LIPOPROTEIN"/>
    <property type="match status" value="1"/>
</dbReference>
<evidence type="ECO:0000313" key="3">
    <source>
        <dbReference type="Proteomes" id="UP001205890"/>
    </source>
</evidence>
<dbReference type="Proteomes" id="UP001205890">
    <property type="component" value="Unassembled WGS sequence"/>
</dbReference>
<reference evidence="2 3" key="1">
    <citation type="submission" date="2022-07" db="EMBL/GenBank/DDBJ databases">
        <authorList>
            <person name="Li W.-J."/>
            <person name="Deng Q.-Q."/>
        </authorList>
    </citation>
    <scope>NUCLEOTIDE SEQUENCE [LARGE SCALE GENOMIC DNA]</scope>
    <source>
        <strain evidence="2 3">SYSU M60028</strain>
    </source>
</reference>
<feature type="chain" id="PRO_5046155779" description="DUF3576 domain-containing protein" evidence="1">
    <location>
        <begin position="27"/>
        <end position="183"/>
    </location>
</feature>
<accession>A0ABT1L6P7</accession>
<dbReference type="EMBL" id="JANCLU010000001">
    <property type="protein sequence ID" value="MCP8937042.1"/>
    <property type="molecule type" value="Genomic_DNA"/>
</dbReference>
<comment type="caution">
    <text evidence="2">The sequence shown here is derived from an EMBL/GenBank/DDBJ whole genome shotgun (WGS) entry which is preliminary data.</text>
</comment>
<evidence type="ECO:0000313" key="2">
    <source>
        <dbReference type="EMBL" id="MCP8937042.1"/>
    </source>
</evidence>
<keyword evidence="1" id="KW-0732">Signal</keyword>
<evidence type="ECO:0000256" key="1">
    <source>
        <dbReference type="SAM" id="SignalP"/>
    </source>
</evidence>
<organism evidence="2 3">
    <name type="scientific">Alsobacter ponti</name>
    <dbReference type="NCBI Taxonomy" id="2962936"/>
    <lineage>
        <taxon>Bacteria</taxon>
        <taxon>Pseudomonadati</taxon>
        <taxon>Pseudomonadota</taxon>
        <taxon>Alphaproteobacteria</taxon>
        <taxon>Hyphomicrobiales</taxon>
        <taxon>Alsobacteraceae</taxon>
        <taxon>Alsobacter</taxon>
    </lineage>
</organism>